<dbReference type="GO" id="GO:0003677">
    <property type="term" value="F:DNA binding"/>
    <property type="evidence" value="ECO:0007669"/>
    <property type="project" value="InterPro"/>
</dbReference>
<dbReference type="PANTHER" id="PTHR37038">
    <property type="entry name" value="TRANSCRIPTIONAL REGULATOR-RELATED"/>
    <property type="match status" value="1"/>
</dbReference>
<organism evidence="1 2">
    <name type="scientific">Lactobacillus crispatus</name>
    <dbReference type="NCBI Taxonomy" id="47770"/>
    <lineage>
        <taxon>Bacteria</taxon>
        <taxon>Bacillati</taxon>
        <taxon>Bacillota</taxon>
        <taxon>Bacilli</taxon>
        <taxon>Lactobacillales</taxon>
        <taxon>Lactobacillaceae</taxon>
        <taxon>Lactobacillus</taxon>
    </lineage>
</organism>
<dbReference type="AlphaFoldDB" id="A0A226T8P3"/>
<protein>
    <submittedName>
        <fullName evidence="1">Transcriptional regulator</fullName>
    </submittedName>
</protein>
<dbReference type="InterPro" id="IPR053163">
    <property type="entry name" value="HTH-type_regulator_Rgg"/>
</dbReference>
<dbReference type="InterPro" id="IPR011990">
    <property type="entry name" value="TPR-like_helical_dom_sf"/>
</dbReference>
<dbReference type="InterPro" id="IPR001387">
    <property type="entry name" value="Cro/C1-type_HTH"/>
</dbReference>
<dbReference type="CDD" id="cd00093">
    <property type="entry name" value="HTH_XRE"/>
    <property type="match status" value="1"/>
</dbReference>
<dbReference type="Pfam" id="PF01381">
    <property type="entry name" value="HTH_3"/>
    <property type="match status" value="1"/>
</dbReference>
<dbReference type="Gene3D" id="1.25.40.10">
    <property type="entry name" value="Tetratricopeptide repeat domain"/>
    <property type="match status" value="1"/>
</dbReference>
<reference evidence="1 2" key="1">
    <citation type="submission" date="2016-05" db="EMBL/GenBank/DDBJ databases">
        <authorList>
            <person name="Johnson T.J."/>
            <person name="Youmans B.P."/>
            <person name="Case K.A."/>
        </authorList>
    </citation>
    <scope>NUCLEOTIDE SEQUENCE [LARGE SCALE GENOMIC DNA]</scope>
    <source>
        <strain evidence="1 2">UMNLC6</strain>
    </source>
</reference>
<dbReference type="RefSeq" id="WP_089145253.1">
    <property type="nucleotide sequence ID" value="NZ_JBBOJT010000001.1"/>
</dbReference>
<dbReference type="InterPro" id="IPR010982">
    <property type="entry name" value="Lambda_DNA-bd_dom_sf"/>
</dbReference>
<name>A0A226T8P3_9LACO</name>
<gene>
    <name evidence="1" type="ORF">AYP82_07415</name>
</gene>
<evidence type="ECO:0000313" key="2">
    <source>
        <dbReference type="Proteomes" id="UP000198437"/>
    </source>
</evidence>
<dbReference type="EMBL" id="LYQW01000010">
    <property type="protein sequence ID" value="OXC23362.1"/>
    <property type="molecule type" value="Genomic_DNA"/>
</dbReference>
<comment type="caution">
    <text evidence="1">The sequence shown here is derived from an EMBL/GenBank/DDBJ whole genome shotgun (WGS) entry which is preliminary data.</text>
</comment>
<sequence>MSILMGQIFKNERKKLNLTQAKFTQNIISVSQYSRVENGEQDLRASDFIKLLYINNLNIDPFFKSLNKNILSSDQILKMLAQSFYDRNLNQVQKIKNIILKIPNNNFLLLQADLIISTLNNTDVTANTDLISRFSKELNKKDNWTKDKEFLQLFGSSISVFHTDRLSIYMEQILKEYINNISNCPFELQRRIAGICINYLNKCYTEKELTLVNQTITLLANLSQDPDLLMYKLLGIYFKYLFEKNKNKTKEIIDLLKETGYNKFILNLVK</sequence>
<evidence type="ECO:0000313" key="1">
    <source>
        <dbReference type="EMBL" id="OXC23362.1"/>
    </source>
</evidence>
<accession>A0A226T8P3</accession>
<dbReference type="Proteomes" id="UP000198437">
    <property type="component" value="Unassembled WGS sequence"/>
</dbReference>
<dbReference type="SUPFAM" id="SSF47413">
    <property type="entry name" value="lambda repressor-like DNA-binding domains"/>
    <property type="match status" value="1"/>
</dbReference>
<proteinExistence type="predicted"/>